<comment type="caution">
    <text evidence="2">The sequence shown here is derived from an EMBL/GenBank/DDBJ whole genome shotgun (WGS) entry which is preliminary data.</text>
</comment>
<dbReference type="Proteomes" id="UP000605086">
    <property type="component" value="Unassembled WGS sequence"/>
</dbReference>
<dbReference type="Pfam" id="PF00144">
    <property type="entry name" value="Beta-lactamase"/>
    <property type="match status" value="1"/>
</dbReference>
<dbReference type="RefSeq" id="WP_174471072.1">
    <property type="nucleotide sequence ID" value="NZ_JAGINN010000002.1"/>
</dbReference>
<protein>
    <submittedName>
        <fullName evidence="2">Serine hydrolase</fullName>
    </submittedName>
</protein>
<evidence type="ECO:0000313" key="3">
    <source>
        <dbReference type="Proteomes" id="UP000605086"/>
    </source>
</evidence>
<feature type="domain" description="Beta-lactamase-related" evidence="1">
    <location>
        <begin position="76"/>
        <end position="345"/>
    </location>
</feature>
<dbReference type="PANTHER" id="PTHR46825">
    <property type="entry name" value="D-ALANYL-D-ALANINE-CARBOXYPEPTIDASE/ENDOPEPTIDASE AMPH"/>
    <property type="match status" value="1"/>
</dbReference>
<sequence>MGKDRNGAAGADPELAVLTAALAGLLEEDSASPAPASTALVAIAIARGRGADAEPVRTLILRRRATRSGAAGKDLADRRALVYSLTKTILAAAVLRLVARGVVELDGPAERWLPELAGRPGSVTVAQILTHRAGLPDYGGQADYHAAVAAGAAPWSGDGFLARCGLEGPPVGSFAYSNIGYLLIGRLLERTGGAPLAEVLAREVFAPLGLASASLLRDRTDLDGLFFGPSPAFGGAAVAEAYHPGWVSHGVAAMTAADACRLIHGLTEEYLPGPLLRRMRDGLPVGGPMGGRPWVEPSYGLGMMVELDPAAGPYWGHTGGGPGVTPAAYHAPGPVPVSVAVFLDGEDGNLAEWMAVEVLHRLRSR</sequence>
<accession>A0ABX2KGQ0</accession>
<keyword evidence="2" id="KW-0378">Hydrolase</keyword>
<dbReference type="GO" id="GO:0016787">
    <property type="term" value="F:hydrolase activity"/>
    <property type="evidence" value="ECO:0007669"/>
    <property type="project" value="UniProtKB-KW"/>
</dbReference>
<name>A0ABX2KGQ0_9PROT</name>
<proteinExistence type="predicted"/>
<dbReference type="SUPFAM" id="SSF56601">
    <property type="entry name" value="beta-lactamase/transpeptidase-like"/>
    <property type="match status" value="1"/>
</dbReference>
<reference evidence="2 3" key="1">
    <citation type="submission" date="2019-10" db="EMBL/GenBank/DDBJ databases">
        <title>Genome sequence of Azospirillum melinis.</title>
        <authorList>
            <person name="Ambrosini A."/>
            <person name="Sant'Anna F.H."/>
            <person name="Cassan F.D."/>
            <person name="Souza E.M."/>
            <person name="Passaglia L.M.P."/>
        </authorList>
    </citation>
    <scope>NUCLEOTIDE SEQUENCE [LARGE SCALE GENOMIC DNA]</scope>
    <source>
        <strain evidence="2 3">TMCY0552</strain>
    </source>
</reference>
<evidence type="ECO:0000259" key="1">
    <source>
        <dbReference type="Pfam" id="PF00144"/>
    </source>
</evidence>
<evidence type="ECO:0000313" key="2">
    <source>
        <dbReference type="EMBL" id="NUA99811.1"/>
    </source>
</evidence>
<dbReference type="InterPro" id="IPR012338">
    <property type="entry name" value="Beta-lactam/transpept-like"/>
</dbReference>
<dbReference type="InterPro" id="IPR001466">
    <property type="entry name" value="Beta-lactam-related"/>
</dbReference>
<dbReference type="Gene3D" id="3.40.710.10">
    <property type="entry name" value="DD-peptidase/beta-lactamase superfamily"/>
    <property type="match status" value="1"/>
</dbReference>
<dbReference type="InterPro" id="IPR050491">
    <property type="entry name" value="AmpC-like"/>
</dbReference>
<dbReference type="PANTHER" id="PTHR46825:SF7">
    <property type="entry name" value="D-ALANYL-D-ALANINE CARBOXYPEPTIDASE"/>
    <property type="match status" value="1"/>
</dbReference>
<dbReference type="EMBL" id="WHOS01000011">
    <property type="protein sequence ID" value="NUA99811.1"/>
    <property type="molecule type" value="Genomic_DNA"/>
</dbReference>
<gene>
    <name evidence="2" type="ORF">GBZ48_10955</name>
</gene>
<organism evidence="2 3">
    <name type="scientific">Azospirillum melinis</name>
    <dbReference type="NCBI Taxonomy" id="328839"/>
    <lineage>
        <taxon>Bacteria</taxon>
        <taxon>Pseudomonadati</taxon>
        <taxon>Pseudomonadota</taxon>
        <taxon>Alphaproteobacteria</taxon>
        <taxon>Rhodospirillales</taxon>
        <taxon>Azospirillaceae</taxon>
        <taxon>Azospirillum</taxon>
    </lineage>
</organism>
<keyword evidence="3" id="KW-1185">Reference proteome</keyword>